<evidence type="ECO:0000259" key="2">
    <source>
        <dbReference type="Pfam" id="PF02776"/>
    </source>
</evidence>
<feature type="domain" description="Thiamine pyrophosphate enzyme N-terminal TPP-binding" evidence="2">
    <location>
        <begin position="24"/>
        <end position="139"/>
    </location>
</feature>
<dbReference type="PANTHER" id="PTHR42981:SF2">
    <property type="entry name" value="PYRUVATE DEHYDROGENASE [UBIQUINONE]"/>
    <property type="match status" value="1"/>
</dbReference>
<organism evidence="3 4">
    <name type="scientific">Paenibacillus alginolyticus</name>
    <dbReference type="NCBI Taxonomy" id="59839"/>
    <lineage>
        <taxon>Bacteria</taxon>
        <taxon>Bacillati</taxon>
        <taxon>Bacillota</taxon>
        <taxon>Bacilli</taxon>
        <taxon>Bacillales</taxon>
        <taxon>Paenibacillaceae</taxon>
        <taxon>Paenibacillus</taxon>
    </lineage>
</organism>
<dbReference type="Proteomes" id="UP001527099">
    <property type="component" value="Unassembled WGS sequence"/>
</dbReference>
<evidence type="ECO:0000313" key="4">
    <source>
        <dbReference type="Proteomes" id="UP001527099"/>
    </source>
</evidence>
<feature type="compositionally biased region" description="Polar residues" evidence="1">
    <location>
        <begin position="300"/>
        <end position="312"/>
    </location>
</feature>
<dbReference type="EMBL" id="JAMDMX010000054">
    <property type="protein sequence ID" value="MCY9694739.1"/>
    <property type="molecule type" value="Genomic_DNA"/>
</dbReference>
<dbReference type="SUPFAM" id="SSF52467">
    <property type="entry name" value="DHS-like NAD/FAD-binding domain"/>
    <property type="match status" value="1"/>
</dbReference>
<dbReference type="InterPro" id="IPR047211">
    <property type="entry name" value="POXB-like"/>
</dbReference>
<protein>
    <submittedName>
        <fullName evidence="3">Thiamine pyrophosphate-binding protein</fullName>
    </submittedName>
</protein>
<dbReference type="PANTHER" id="PTHR42981">
    <property type="entry name" value="PYRUVATE DEHYDROGENASE [UBIQUINONE]"/>
    <property type="match status" value="1"/>
</dbReference>
<keyword evidence="4" id="KW-1185">Reference proteome</keyword>
<sequence length="341" mass="37429">MISMVYTMHENVPSLLPQKPQFNTVAQTILEQLRLWGVERIYGVVGDAVFGLMDAIANQEEISFIAVKHESVAAMMASAEAKITGRLGVCIAQMGPGLANLINGLGDAFMDKAPVLAITGQAPLNKIGTFYKQYINQQELAHAISLYSQLVVHPDAVVDSLKQAMYTSVLHRTVSHLSIPADVFTMTTAAMPYEQPELSIPVSDSKVLHQVMHLLHSAKQPMILVGSQARSARESIQTLAEKWGSGILVAGRVCPCFSTCCSNRQTSGRPQHIRSGGYRVRRRYREHDSAIDRGIEKSRAQPSLGRSDSAMQTGMVGTKRHREESNCISASPLKHHKNNRT</sequence>
<dbReference type="InterPro" id="IPR012001">
    <property type="entry name" value="Thiamin_PyroP_enz_TPP-bd_dom"/>
</dbReference>
<dbReference type="Gene3D" id="3.40.50.1220">
    <property type="entry name" value="TPP-binding domain"/>
    <property type="match status" value="1"/>
</dbReference>
<reference evidence="3 4" key="1">
    <citation type="submission" date="2022-05" db="EMBL/GenBank/DDBJ databases">
        <title>Genome Sequencing of Bee-Associated Microbes.</title>
        <authorList>
            <person name="Dunlap C."/>
        </authorList>
    </citation>
    <scope>NUCLEOTIDE SEQUENCE [LARGE SCALE GENOMIC DNA]</scope>
    <source>
        <strain evidence="3 4">NRRL B-14421</strain>
    </source>
</reference>
<dbReference type="SUPFAM" id="SSF52518">
    <property type="entry name" value="Thiamin diphosphate-binding fold (THDP-binding)"/>
    <property type="match status" value="1"/>
</dbReference>
<dbReference type="InterPro" id="IPR029061">
    <property type="entry name" value="THDP-binding"/>
</dbReference>
<proteinExistence type="predicted"/>
<feature type="region of interest" description="Disordered" evidence="1">
    <location>
        <begin position="283"/>
        <end position="341"/>
    </location>
</feature>
<dbReference type="RefSeq" id="WP_051253034.1">
    <property type="nucleotide sequence ID" value="NZ_JAMDMW010000012.1"/>
</dbReference>
<evidence type="ECO:0000256" key="1">
    <source>
        <dbReference type="SAM" id="MobiDB-lite"/>
    </source>
</evidence>
<dbReference type="Pfam" id="PF02776">
    <property type="entry name" value="TPP_enzyme_N"/>
    <property type="match status" value="1"/>
</dbReference>
<gene>
    <name evidence="3" type="ORF">M5X19_17770</name>
</gene>
<feature type="compositionally biased region" description="Basic and acidic residues" evidence="1">
    <location>
        <begin position="285"/>
        <end position="299"/>
    </location>
</feature>
<dbReference type="InterPro" id="IPR029035">
    <property type="entry name" value="DHS-like_NAD/FAD-binding_dom"/>
</dbReference>
<dbReference type="Gene3D" id="3.40.50.970">
    <property type="match status" value="1"/>
</dbReference>
<comment type="caution">
    <text evidence="3">The sequence shown here is derived from an EMBL/GenBank/DDBJ whole genome shotgun (WGS) entry which is preliminary data.</text>
</comment>
<name>A0ABT4GEX8_9BACL</name>
<evidence type="ECO:0000313" key="3">
    <source>
        <dbReference type="EMBL" id="MCY9694739.1"/>
    </source>
</evidence>
<accession>A0ABT4GEX8</accession>